<dbReference type="OrthoDB" id="2287221at2759"/>
<accession>A0A9P6Y3T4</accession>
<gene>
    <name evidence="1" type="ORF">G6F51_009494</name>
</gene>
<organism evidence="1 2">
    <name type="scientific">Rhizopus oryzae</name>
    <name type="common">Mucormycosis agent</name>
    <name type="synonym">Rhizopus arrhizus var. delemar</name>
    <dbReference type="NCBI Taxonomy" id="64495"/>
    <lineage>
        <taxon>Eukaryota</taxon>
        <taxon>Fungi</taxon>
        <taxon>Fungi incertae sedis</taxon>
        <taxon>Mucoromycota</taxon>
        <taxon>Mucoromycotina</taxon>
        <taxon>Mucoromycetes</taxon>
        <taxon>Mucorales</taxon>
        <taxon>Mucorineae</taxon>
        <taxon>Rhizopodaceae</taxon>
        <taxon>Rhizopus</taxon>
    </lineage>
</organism>
<reference evidence="1" key="1">
    <citation type="journal article" date="2020" name="Microb. Genom.">
        <title>Genetic diversity of clinical and environmental Mucorales isolates obtained from an investigation of mucormycosis cases among solid organ transplant recipients.</title>
        <authorList>
            <person name="Nguyen M.H."/>
            <person name="Kaul D."/>
            <person name="Muto C."/>
            <person name="Cheng S.J."/>
            <person name="Richter R.A."/>
            <person name="Bruno V.M."/>
            <person name="Liu G."/>
            <person name="Beyhan S."/>
            <person name="Sundermann A.J."/>
            <person name="Mounaud S."/>
            <person name="Pasculle A.W."/>
            <person name="Nierman W.C."/>
            <person name="Driscoll E."/>
            <person name="Cumbie R."/>
            <person name="Clancy C.J."/>
            <person name="Dupont C.L."/>
        </authorList>
    </citation>
    <scope>NUCLEOTIDE SEQUENCE</scope>
    <source>
        <strain evidence="1">GL16</strain>
    </source>
</reference>
<name>A0A9P6Y3T4_RHIOR</name>
<dbReference type="AlphaFoldDB" id="A0A9P6Y3T4"/>
<evidence type="ECO:0000313" key="1">
    <source>
        <dbReference type="EMBL" id="KAG1538877.1"/>
    </source>
</evidence>
<sequence length="278" mass="30719">MVVVTADTTIFTPTTSTLSTSYHATTISTANDTTKTTEVESTVDTSAAETIVFKGVNVAELFTKFQQAVQQVSTSRLFFIESFVHELLALSNIFLLCPGQYSPLCIDIFTEGVLYNLNKKLLTECLDFSQDMNDDACMKLSRIVNGMESNILSRNGAEIDLLMLGKSLSPFERPLVWGIKAETRKLLLMAIKTKKSLGECELFTMCFNPILPALFSDPDKNAFLRWSNVISDESGKIRPDATISKICQRDFGPSRGYGEAKLARPPAITMLYVTISCA</sequence>
<protein>
    <submittedName>
        <fullName evidence="1">Uncharacterized protein</fullName>
    </submittedName>
</protein>
<dbReference type="Proteomes" id="UP000717996">
    <property type="component" value="Unassembled WGS sequence"/>
</dbReference>
<evidence type="ECO:0000313" key="2">
    <source>
        <dbReference type="Proteomes" id="UP000717996"/>
    </source>
</evidence>
<proteinExistence type="predicted"/>
<dbReference type="EMBL" id="JAANIT010001751">
    <property type="protein sequence ID" value="KAG1538877.1"/>
    <property type="molecule type" value="Genomic_DNA"/>
</dbReference>
<comment type="caution">
    <text evidence="1">The sequence shown here is derived from an EMBL/GenBank/DDBJ whole genome shotgun (WGS) entry which is preliminary data.</text>
</comment>